<evidence type="ECO:0000313" key="7">
    <source>
        <dbReference type="Proteomes" id="UP000666240"/>
    </source>
</evidence>
<dbReference type="PANTHER" id="PTHR36307:SF1">
    <property type="entry name" value="FLAGELLA BASAL BODY P-RING FORMATION PROTEIN FLGA"/>
    <property type="match status" value="1"/>
</dbReference>
<proteinExistence type="inferred from homology"/>
<dbReference type="Proteomes" id="UP000666240">
    <property type="component" value="Unassembled WGS sequence"/>
</dbReference>
<evidence type="ECO:0000256" key="4">
    <source>
        <dbReference type="RuleBase" id="RU362063"/>
    </source>
</evidence>
<dbReference type="RefSeq" id="WP_209337263.1">
    <property type="nucleotide sequence ID" value="NZ_JAGIYY010000012.1"/>
</dbReference>
<dbReference type="PANTHER" id="PTHR36307">
    <property type="entry name" value="FLAGELLA BASAL BODY P-RING FORMATION PROTEIN FLGA"/>
    <property type="match status" value="1"/>
</dbReference>
<protein>
    <recommendedName>
        <fullName evidence="4">Flagella basal body P-ring formation protein FlgA</fullName>
    </recommendedName>
</protein>
<name>A0A8J7R9A7_9HYPH</name>
<comment type="similarity">
    <text evidence="4">Belongs to the FlgA family.</text>
</comment>
<dbReference type="Gene3D" id="2.30.30.760">
    <property type="match status" value="1"/>
</dbReference>
<organism evidence="6 7">
    <name type="scientific">Tianweitania sediminis</name>
    <dbReference type="NCBI Taxonomy" id="1502156"/>
    <lineage>
        <taxon>Bacteria</taxon>
        <taxon>Pseudomonadati</taxon>
        <taxon>Pseudomonadota</taxon>
        <taxon>Alphaproteobacteria</taxon>
        <taxon>Hyphomicrobiales</taxon>
        <taxon>Phyllobacteriaceae</taxon>
        <taxon>Tianweitania</taxon>
    </lineage>
</organism>
<dbReference type="InterPro" id="IPR039246">
    <property type="entry name" value="Flagellar_FlgA"/>
</dbReference>
<comment type="caution">
    <text evidence="6">The sequence shown here is derived from an EMBL/GenBank/DDBJ whole genome shotgun (WGS) entry which is preliminary data.</text>
</comment>
<dbReference type="CDD" id="cd11614">
    <property type="entry name" value="SAF_CpaB_FlgA_like"/>
    <property type="match status" value="1"/>
</dbReference>
<feature type="chain" id="PRO_5035336781" description="Flagella basal body P-ring formation protein FlgA" evidence="4">
    <location>
        <begin position="22"/>
        <end position="150"/>
    </location>
</feature>
<dbReference type="EMBL" id="JAGIYY010000012">
    <property type="protein sequence ID" value="MBP0441235.1"/>
    <property type="molecule type" value="Genomic_DNA"/>
</dbReference>
<keyword evidence="7" id="KW-1185">Reference proteome</keyword>
<evidence type="ECO:0000313" key="6">
    <source>
        <dbReference type="EMBL" id="MBP0441235.1"/>
    </source>
</evidence>
<evidence type="ECO:0000256" key="1">
    <source>
        <dbReference type="ARBA" id="ARBA00004418"/>
    </source>
</evidence>
<keyword evidence="6" id="KW-0969">Cilium</keyword>
<dbReference type="NCBIfam" id="TIGR03170">
    <property type="entry name" value="flgA_cterm"/>
    <property type="match status" value="1"/>
</dbReference>
<feature type="signal peptide" evidence="4">
    <location>
        <begin position="1"/>
        <end position="21"/>
    </location>
</feature>
<dbReference type="GO" id="GO:0042597">
    <property type="term" value="C:periplasmic space"/>
    <property type="evidence" value="ECO:0007669"/>
    <property type="project" value="UniProtKB-SubCell"/>
</dbReference>
<feature type="domain" description="SAF" evidence="5">
    <location>
        <begin position="23"/>
        <end position="86"/>
    </location>
</feature>
<dbReference type="AlphaFoldDB" id="A0A8J7R9A7"/>
<sequence length="150" mass="15550">MMRALLLLAFLSAVPLGGAAAQDVAPVPTRVIYPGETITSGAIQEAKLKRGSRLTSDMAASAEELIGKVSRRTLLPGRTIPLSALREVYLVESGKPVEVRFVAGGLIIATTAVPLQDGSAGDMIKVRNMDSGTVFMGVVLADGSIQVSAS</sequence>
<dbReference type="SMART" id="SM00858">
    <property type="entry name" value="SAF"/>
    <property type="match status" value="1"/>
</dbReference>
<comment type="subcellular location">
    <subcellularLocation>
        <location evidence="1 4">Periplasm</location>
    </subcellularLocation>
</comment>
<gene>
    <name evidence="6" type="primary">flgA</name>
    <name evidence="6" type="ORF">J5Y06_21520</name>
</gene>
<keyword evidence="4" id="KW-1005">Bacterial flagellum biogenesis</keyword>
<keyword evidence="6" id="KW-0282">Flagellum</keyword>
<keyword evidence="2 4" id="KW-0732">Signal</keyword>
<dbReference type="InterPro" id="IPR013974">
    <property type="entry name" value="SAF"/>
</dbReference>
<evidence type="ECO:0000256" key="3">
    <source>
        <dbReference type="ARBA" id="ARBA00022764"/>
    </source>
</evidence>
<accession>A0A8J7R9A7</accession>
<evidence type="ECO:0000259" key="5">
    <source>
        <dbReference type="SMART" id="SM00858"/>
    </source>
</evidence>
<evidence type="ECO:0000256" key="2">
    <source>
        <dbReference type="ARBA" id="ARBA00022729"/>
    </source>
</evidence>
<keyword evidence="6" id="KW-0966">Cell projection</keyword>
<reference evidence="6" key="1">
    <citation type="submission" date="2021-03" db="EMBL/GenBank/DDBJ databases">
        <title>Genome sequencing and assembly of Tianweitania sediminis.</title>
        <authorList>
            <person name="Chhetri G."/>
        </authorList>
    </citation>
    <scope>NUCLEOTIDE SEQUENCE</scope>
    <source>
        <strain evidence="6">Z8</strain>
    </source>
</reference>
<keyword evidence="3 4" id="KW-0574">Periplasm</keyword>
<comment type="function">
    <text evidence="4">Involved in the assembly process of the P-ring formation. It may associate with FlgF on the rod constituting a structure essential for the P-ring assembly or may act as a modulator protein for the P-ring assembly.</text>
</comment>
<dbReference type="GO" id="GO:0044780">
    <property type="term" value="P:bacterial-type flagellum assembly"/>
    <property type="evidence" value="ECO:0007669"/>
    <property type="project" value="InterPro"/>
</dbReference>
<dbReference type="Pfam" id="PF13144">
    <property type="entry name" value="ChapFlgA"/>
    <property type="match status" value="1"/>
</dbReference>
<dbReference type="InterPro" id="IPR017585">
    <property type="entry name" value="SAF_FlgA"/>
</dbReference>